<keyword evidence="8 10" id="KW-0472">Membrane</keyword>
<dbReference type="GO" id="GO:0031201">
    <property type="term" value="C:SNARE complex"/>
    <property type="evidence" value="ECO:0007669"/>
    <property type="project" value="TreeGrafter"/>
</dbReference>
<dbReference type="GO" id="GO:0005789">
    <property type="term" value="C:endoplasmic reticulum membrane"/>
    <property type="evidence" value="ECO:0007669"/>
    <property type="project" value="UniProtKB-SubCell"/>
</dbReference>
<dbReference type="EMBL" id="LGST01000038">
    <property type="protein sequence ID" value="KND97908.1"/>
    <property type="molecule type" value="Genomic_DNA"/>
</dbReference>
<protein>
    <recommendedName>
        <fullName evidence="11">Sec20 C-terminal domain-containing protein</fullName>
    </recommendedName>
</protein>
<evidence type="ECO:0000256" key="10">
    <source>
        <dbReference type="SAM" id="Phobius"/>
    </source>
</evidence>
<evidence type="ECO:0000256" key="7">
    <source>
        <dbReference type="ARBA" id="ARBA00023054"/>
    </source>
</evidence>
<organism evidence="12 13">
    <name type="scientific">Candidozyma auris</name>
    <name type="common">Yeast</name>
    <name type="synonym">Candida auris</name>
    <dbReference type="NCBI Taxonomy" id="498019"/>
    <lineage>
        <taxon>Eukaryota</taxon>
        <taxon>Fungi</taxon>
        <taxon>Dikarya</taxon>
        <taxon>Ascomycota</taxon>
        <taxon>Saccharomycotina</taxon>
        <taxon>Pichiomycetes</taxon>
        <taxon>Metschnikowiaceae</taxon>
        <taxon>Candidozyma</taxon>
    </lineage>
</organism>
<proteinExistence type="inferred from homology"/>
<dbReference type="VEuPathDB" id="FungiDB:QG37_05323"/>
<keyword evidence="3 10" id="KW-0812">Transmembrane</keyword>
<dbReference type="AlphaFoldDB" id="A0A0L0NV21"/>
<comment type="subcellular location">
    <subcellularLocation>
        <location evidence="1">Endoplasmic reticulum membrane</location>
        <topology evidence="1">Single-pass type IV membrane protein</topology>
    </subcellularLocation>
</comment>
<evidence type="ECO:0000313" key="13">
    <source>
        <dbReference type="Proteomes" id="UP000037122"/>
    </source>
</evidence>
<comment type="similarity">
    <text evidence="9">Belongs to the SEC20 family.</text>
</comment>
<keyword evidence="7" id="KW-0175">Coiled coil</keyword>
<name>A0A0L0NV21_CANAR</name>
<evidence type="ECO:0000256" key="1">
    <source>
        <dbReference type="ARBA" id="ARBA00004163"/>
    </source>
</evidence>
<dbReference type="VEuPathDB" id="FungiDB:B9J08_001634"/>
<dbReference type="GO" id="GO:0006890">
    <property type="term" value="P:retrograde vesicle-mediated transport, Golgi to endoplasmic reticulum"/>
    <property type="evidence" value="ECO:0007669"/>
    <property type="project" value="InterPro"/>
</dbReference>
<evidence type="ECO:0000313" key="12">
    <source>
        <dbReference type="EMBL" id="KND97908.1"/>
    </source>
</evidence>
<evidence type="ECO:0000256" key="3">
    <source>
        <dbReference type="ARBA" id="ARBA00022692"/>
    </source>
</evidence>
<dbReference type="PANTHER" id="PTHR12825:SF0">
    <property type="entry name" value="VESICLE TRANSPORT PROTEIN SEC20"/>
    <property type="match status" value="1"/>
</dbReference>
<dbReference type="VEuPathDB" id="FungiDB:CJJ07_000069"/>
<dbReference type="Proteomes" id="UP000037122">
    <property type="component" value="Unassembled WGS sequence"/>
</dbReference>
<feature type="transmembrane region" description="Helical" evidence="10">
    <location>
        <begin position="232"/>
        <end position="252"/>
    </location>
</feature>
<keyword evidence="5" id="KW-0931">ER-Golgi transport</keyword>
<evidence type="ECO:0000256" key="8">
    <source>
        <dbReference type="ARBA" id="ARBA00023136"/>
    </source>
</evidence>
<gene>
    <name evidence="12" type="ORF">QG37_05323</name>
</gene>
<sequence length="459" mass="52051">MLNTEIEAQTEALTRLKYSVFENIEEIRSLLAEDDELTSIELKKETLTKQAHSSISQMSDLLSVLELLILQCAPRSAEENLLWEMLSIHKLTVQHLKDKLKDSQIAAYEQQSKQVHAQILEEYVNKWRAEEGDTRDQLFAGRSAQPTGEKEKPIEEQVLNKNESITNNLKLTHQLMQMSVAQTELNIDTIGQQTKDLSTLNDKLVDLESLLNKSRQIVKFIEKQDKHDKRRIYLSIGFLLTCFAWVIWHRILKLPTKILLWTLLRAFGVVTWATSKMNASDTADSLLQSSGIAISSASHQALSISSFISTVSSATETSTRSEALSIIEEITSSIIEDIESALRQTERFSTEELSETSCGISEPRSEIDSEVKLVTTKEQYTTTPLTMIETRALQTNSSNHKSGDIELRDVLETTVKMSALEDNSVTTVDTSSIFTFRESDLRDLGFKKWNNEENFHDEL</sequence>
<reference evidence="13" key="1">
    <citation type="journal article" date="2015" name="BMC Genomics">
        <title>Draft genome of a commonly misdiagnosed multidrug resistant pathogen Candida auris.</title>
        <authorList>
            <person name="Chatterjee S."/>
            <person name="Alampalli S.V."/>
            <person name="Nageshan R.K."/>
            <person name="Chettiar S.T."/>
            <person name="Joshi S."/>
            <person name="Tatu U.S."/>
        </authorList>
    </citation>
    <scope>NUCLEOTIDE SEQUENCE [LARGE SCALE GENOMIC DNA]</scope>
    <source>
        <strain evidence="13">6684</strain>
    </source>
</reference>
<dbReference type="InterPro" id="IPR056173">
    <property type="entry name" value="Sec20_C"/>
</dbReference>
<dbReference type="InterPro" id="IPR005606">
    <property type="entry name" value="Sec20"/>
</dbReference>
<evidence type="ECO:0000259" key="11">
    <source>
        <dbReference type="Pfam" id="PF03908"/>
    </source>
</evidence>
<evidence type="ECO:0000256" key="6">
    <source>
        <dbReference type="ARBA" id="ARBA00022989"/>
    </source>
</evidence>
<comment type="caution">
    <text evidence="12">The sequence shown here is derived from an EMBL/GenBank/DDBJ whole genome shotgun (WGS) entry which is preliminary data.</text>
</comment>
<dbReference type="VEuPathDB" id="FungiDB:CJI96_0000099"/>
<evidence type="ECO:0000256" key="9">
    <source>
        <dbReference type="ARBA" id="ARBA00037934"/>
    </source>
</evidence>
<dbReference type="VEuPathDB" id="FungiDB:CJJ09_001845"/>
<keyword evidence="2" id="KW-0813">Transport</keyword>
<evidence type="ECO:0000256" key="2">
    <source>
        <dbReference type="ARBA" id="ARBA00022448"/>
    </source>
</evidence>
<dbReference type="Pfam" id="PF03908">
    <property type="entry name" value="Sec20"/>
    <property type="match status" value="1"/>
</dbReference>
<dbReference type="GO" id="GO:0005484">
    <property type="term" value="F:SNAP receptor activity"/>
    <property type="evidence" value="ECO:0007669"/>
    <property type="project" value="InterPro"/>
</dbReference>
<accession>A0A0L0NV21</accession>
<keyword evidence="6 10" id="KW-1133">Transmembrane helix</keyword>
<feature type="domain" description="Sec20 C-terminal" evidence="11">
    <location>
        <begin position="161"/>
        <end position="251"/>
    </location>
</feature>
<dbReference type="PANTHER" id="PTHR12825">
    <property type="entry name" value="BNIP1-RELATED"/>
    <property type="match status" value="1"/>
</dbReference>
<dbReference type="VEuPathDB" id="FungiDB:CJI97_001676"/>
<evidence type="ECO:0000256" key="4">
    <source>
        <dbReference type="ARBA" id="ARBA00022824"/>
    </source>
</evidence>
<keyword evidence="4" id="KW-0256">Endoplasmic reticulum</keyword>
<evidence type="ECO:0000256" key="5">
    <source>
        <dbReference type="ARBA" id="ARBA00022892"/>
    </source>
</evidence>